<evidence type="ECO:0000313" key="2">
    <source>
        <dbReference type="Proteomes" id="UP000281406"/>
    </source>
</evidence>
<sequence>MESTGLWDIKGSSGYIYAAFKNDQMKVVKVCGACIYAGFAEDRFKGTMGALMSTLQSVKMLNGTAYGLYGDRKST</sequence>
<evidence type="ECO:0000313" key="1">
    <source>
        <dbReference type="EMBL" id="ROL40684.1"/>
    </source>
</evidence>
<dbReference type="Proteomes" id="UP000281406">
    <property type="component" value="Unassembled WGS sequence"/>
</dbReference>
<comment type="caution">
    <text evidence="1">The sequence shown here is derived from an EMBL/GenBank/DDBJ whole genome shotgun (WGS) entry which is preliminary data.</text>
</comment>
<keyword evidence="2" id="KW-1185">Reference proteome</keyword>
<gene>
    <name evidence="1" type="ORF">DPX16_9678</name>
</gene>
<name>A0A3N0Y3I9_ANAGA</name>
<organism evidence="1 2">
    <name type="scientific">Anabarilius grahami</name>
    <name type="common">Kanglang fish</name>
    <name type="synonym">Barilius grahami</name>
    <dbReference type="NCBI Taxonomy" id="495550"/>
    <lineage>
        <taxon>Eukaryota</taxon>
        <taxon>Metazoa</taxon>
        <taxon>Chordata</taxon>
        <taxon>Craniata</taxon>
        <taxon>Vertebrata</taxon>
        <taxon>Euteleostomi</taxon>
        <taxon>Actinopterygii</taxon>
        <taxon>Neopterygii</taxon>
        <taxon>Teleostei</taxon>
        <taxon>Ostariophysi</taxon>
        <taxon>Cypriniformes</taxon>
        <taxon>Xenocyprididae</taxon>
        <taxon>Xenocypridinae</taxon>
        <taxon>Xenocypridinae incertae sedis</taxon>
        <taxon>Anabarilius</taxon>
    </lineage>
</organism>
<proteinExistence type="predicted"/>
<dbReference type="AlphaFoldDB" id="A0A3N0Y3I9"/>
<accession>A0A3N0Y3I9</accession>
<dbReference type="EMBL" id="RJVU01053127">
    <property type="protein sequence ID" value="ROL40684.1"/>
    <property type="molecule type" value="Genomic_DNA"/>
</dbReference>
<reference evidence="1 2" key="1">
    <citation type="submission" date="2018-10" db="EMBL/GenBank/DDBJ databases">
        <title>Genome assembly for a Yunnan-Guizhou Plateau 3E fish, Anabarilius grahami (Regan), and its evolutionary and genetic applications.</title>
        <authorList>
            <person name="Jiang W."/>
        </authorList>
    </citation>
    <scope>NUCLEOTIDE SEQUENCE [LARGE SCALE GENOMIC DNA]</scope>
    <source>
        <strain evidence="1">AG-KIZ</strain>
        <tissue evidence="1">Muscle</tissue>
    </source>
</reference>
<protein>
    <submittedName>
        <fullName evidence="1">Uncharacterized protein</fullName>
    </submittedName>
</protein>